<feature type="coiled-coil region" evidence="1">
    <location>
        <begin position="331"/>
        <end position="393"/>
    </location>
</feature>
<dbReference type="AlphaFoldDB" id="A0AAE0BGD3"/>
<reference evidence="3 4" key="1">
    <citation type="journal article" date="2015" name="Genome Biol. Evol.">
        <title>Comparative Genomics of a Bacterivorous Green Alga Reveals Evolutionary Causalities and Consequences of Phago-Mixotrophic Mode of Nutrition.</title>
        <authorList>
            <person name="Burns J.A."/>
            <person name="Paasch A."/>
            <person name="Narechania A."/>
            <person name="Kim E."/>
        </authorList>
    </citation>
    <scope>NUCLEOTIDE SEQUENCE [LARGE SCALE GENOMIC DNA]</scope>
    <source>
        <strain evidence="3 4">PLY_AMNH</strain>
    </source>
</reference>
<keyword evidence="4" id="KW-1185">Reference proteome</keyword>
<evidence type="ECO:0000313" key="3">
    <source>
        <dbReference type="EMBL" id="KAK3236143.1"/>
    </source>
</evidence>
<comment type="caution">
    <text evidence="3">The sequence shown here is derived from an EMBL/GenBank/DDBJ whole genome shotgun (WGS) entry which is preliminary data.</text>
</comment>
<evidence type="ECO:0000256" key="2">
    <source>
        <dbReference type="SAM" id="MobiDB-lite"/>
    </source>
</evidence>
<proteinExistence type="predicted"/>
<organism evidence="3 4">
    <name type="scientific">Cymbomonas tetramitiformis</name>
    <dbReference type="NCBI Taxonomy" id="36881"/>
    <lineage>
        <taxon>Eukaryota</taxon>
        <taxon>Viridiplantae</taxon>
        <taxon>Chlorophyta</taxon>
        <taxon>Pyramimonadophyceae</taxon>
        <taxon>Pyramimonadales</taxon>
        <taxon>Pyramimonadaceae</taxon>
        <taxon>Cymbomonas</taxon>
    </lineage>
</organism>
<name>A0AAE0BGD3_9CHLO</name>
<accession>A0AAE0BGD3</accession>
<dbReference type="Proteomes" id="UP001190700">
    <property type="component" value="Unassembled WGS sequence"/>
</dbReference>
<feature type="coiled-coil region" evidence="1">
    <location>
        <begin position="426"/>
        <end position="453"/>
    </location>
</feature>
<feature type="region of interest" description="Disordered" evidence="2">
    <location>
        <begin position="1"/>
        <end position="30"/>
    </location>
</feature>
<protein>
    <submittedName>
        <fullName evidence="3">Uncharacterized protein</fullName>
    </submittedName>
</protein>
<sequence>MTDAAQASLASYPERRAPAPPRSVKRKTLARVNAEDVKVVESKAPTNTEDDDMATMMTVWKDSLKPVEPQQLVRHLVPKTMTTTDKPFDPREPAQLVYSPLDPQKASNGHRNEDAGNQWLTTSLQLNWLKIQSAQTVFVVRYRKTTDGNLEFLAGEGNTQRGVGKMFLDGKVRRKYIRSVAHSISGYLCLGGRSLPPREHGHMGLLHTLEQHFEDIQDGEKVAQDIMEHIYTDGSRKVGDAVHVLKMRSHRCVKAVYYIFEDEEYCRQKEKTVDLSFHEHYLLENTRKFNALRWVGHLEVATIHREPLSLFAQLLREEPEVESQTQPPISTDDQLLLLTELEERAKTAEEKVETLDGYLETLRGAVAVAETKAKELEETLEIKVEARNKMLRKTVEEKCAVEKQNASMEWHLQRHRTAALEKHKLRLSLEEQLKAALKKADELNEENIKLRGQPQHGLQVEESGICFTYPELEDKADDGGGAHAGKNAIAT</sequence>
<gene>
    <name evidence="3" type="ORF">CYMTET_53691</name>
</gene>
<keyword evidence="1" id="KW-0175">Coiled coil</keyword>
<evidence type="ECO:0000256" key="1">
    <source>
        <dbReference type="SAM" id="Coils"/>
    </source>
</evidence>
<evidence type="ECO:0000313" key="4">
    <source>
        <dbReference type="Proteomes" id="UP001190700"/>
    </source>
</evidence>
<dbReference type="EMBL" id="LGRX02035154">
    <property type="protein sequence ID" value="KAK3236143.1"/>
    <property type="molecule type" value="Genomic_DNA"/>
</dbReference>